<dbReference type="EMBL" id="MU394287">
    <property type="protein sequence ID" value="KAI6091345.1"/>
    <property type="molecule type" value="Genomic_DNA"/>
</dbReference>
<comment type="caution">
    <text evidence="1">The sequence shown here is derived from an EMBL/GenBank/DDBJ whole genome shotgun (WGS) entry which is preliminary data.</text>
</comment>
<evidence type="ECO:0000313" key="1">
    <source>
        <dbReference type="EMBL" id="KAI6091345.1"/>
    </source>
</evidence>
<keyword evidence="2" id="KW-1185">Reference proteome</keyword>
<proteinExistence type="predicted"/>
<accession>A0ACC0DFX0</accession>
<name>A0ACC0DFX0_9PEZI</name>
<protein>
    <submittedName>
        <fullName evidence="1">Uncharacterized protein</fullName>
    </submittedName>
</protein>
<organism evidence="1 2">
    <name type="scientific">Hypoxylon rubiginosum</name>
    <dbReference type="NCBI Taxonomy" id="110542"/>
    <lineage>
        <taxon>Eukaryota</taxon>
        <taxon>Fungi</taxon>
        <taxon>Dikarya</taxon>
        <taxon>Ascomycota</taxon>
        <taxon>Pezizomycotina</taxon>
        <taxon>Sordariomycetes</taxon>
        <taxon>Xylariomycetidae</taxon>
        <taxon>Xylariales</taxon>
        <taxon>Hypoxylaceae</taxon>
        <taxon>Hypoxylon</taxon>
    </lineage>
</organism>
<dbReference type="Proteomes" id="UP001497680">
    <property type="component" value="Unassembled WGS sequence"/>
</dbReference>
<sequence length="131" mass="14709">MYTSTGWIVSSLLLSAFLSLSFPSRQADALAFSLSCSLSDTGTNIDTDTDTDAAFVDHYHYSTVPGCESSFLRTLTHLTWLCDFFIKAAEIQPYSKTRTFQRHSTLTTSKELPTRLLYELESEAAILHLIR</sequence>
<evidence type="ECO:0000313" key="2">
    <source>
        <dbReference type="Proteomes" id="UP001497680"/>
    </source>
</evidence>
<reference evidence="1 2" key="1">
    <citation type="journal article" date="2022" name="New Phytol.">
        <title>Ecological generalism drives hyperdiversity of secondary metabolite gene clusters in xylarialean endophytes.</title>
        <authorList>
            <person name="Franco M.E.E."/>
            <person name="Wisecaver J.H."/>
            <person name="Arnold A.E."/>
            <person name="Ju Y.M."/>
            <person name="Slot J.C."/>
            <person name="Ahrendt S."/>
            <person name="Moore L.P."/>
            <person name="Eastman K.E."/>
            <person name="Scott K."/>
            <person name="Konkel Z."/>
            <person name="Mondo S.J."/>
            <person name="Kuo A."/>
            <person name="Hayes R.D."/>
            <person name="Haridas S."/>
            <person name="Andreopoulos B."/>
            <person name="Riley R."/>
            <person name="LaButti K."/>
            <person name="Pangilinan J."/>
            <person name="Lipzen A."/>
            <person name="Amirebrahimi M."/>
            <person name="Yan J."/>
            <person name="Adam C."/>
            <person name="Keymanesh K."/>
            <person name="Ng V."/>
            <person name="Louie K."/>
            <person name="Northen T."/>
            <person name="Drula E."/>
            <person name="Henrissat B."/>
            <person name="Hsieh H.M."/>
            <person name="Youens-Clark K."/>
            <person name="Lutzoni F."/>
            <person name="Miadlikowska J."/>
            <person name="Eastwood D.C."/>
            <person name="Hamelin R.C."/>
            <person name="Grigoriev I.V."/>
            <person name="U'Ren J.M."/>
        </authorList>
    </citation>
    <scope>NUCLEOTIDE SEQUENCE [LARGE SCALE GENOMIC DNA]</scope>
    <source>
        <strain evidence="1 2">ER1909</strain>
    </source>
</reference>
<gene>
    <name evidence="1" type="ORF">F4821DRAFT_200151</name>
</gene>